<dbReference type="AlphaFoldDB" id="A0A9K3NKB7"/>
<dbReference type="EMBL" id="MNCJ02000321">
    <property type="protein sequence ID" value="KAF5803767.1"/>
    <property type="molecule type" value="Genomic_DNA"/>
</dbReference>
<sequence>MKCGQRLNTVVYGRAYLILHTHEPYTSDCMLYNLTQHTAYLLNFTVPVNPNL</sequence>
<organism evidence="1 2">
    <name type="scientific">Helianthus annuus</name>
    <name type="common">Common sunflower</name>
    <dbReference type="NCBI Taxonomy" id="4232"/>
    <lineage>
        <taxon>Eukaryota</taxon>
        <taxon>Viridiplantae</taxon>
        <taxon>Streptophyta</taxon>
        <taxon>Embryophyta</taxon>
        <taxon>Tracheophyta</taxon>
        <taxon>Spermatophyta</taxon>
        <taxon>Magnoliopsida</taxon>
        <taxon>eudicotyledons</taxon>
        <taxon>Gunneridae</taxon>
        <taxon>Pentapetalae</taxon>
        <taxon>asterids</taxon>
        <taxon>campanulids</taxon>
        <taxon>Asterales</taxon>
        <taxon>Asteraceae</taxon>
        <taxon>Asteroideae</taxon>
        <taxon>Heliantheae alliance</taxon>
        <taxon>Heliantheae</taxon>
        <taxon>Helianthus</taxon>
    </lineage>
</organism>
<reference evidence="1" key="1">
    <citation type="journal article" date="2017" name="Nature">
        <title>The sunflower genome provides insights into oil metabolism, flowering and Asterid evolution.</title>
        <authorList>
            <person name="Badouin H."/>
            <person name="Gouzy J."/>
            <person name="Grassa C.J."/>
            <person name="Murat F."/>
            <person name="Staton S.E."/>
            <person name="Cottret L."/>
            <person name="Lelandais-Briere C."/>
            <person name="Owens G.L."/>
            <person name="Carrere S."/>
            <person name="Mayjonade B."/>
            <person name="Legrand L."/>
            <person name="Gill N."/>
            <person name="Kane N.C."/>
            <person name="Bowers J.E."/>
            <person name="Hubner S."/>
            <person name="Bellec A."/>
            <person name="Berard A."/>
            <person name="Berges H."/>
            <person name="Blanchet N."/>
            <person name="Boniface M.C."/>
            <person name="Brunel D."/>
            <person name="Catrice O."/>
            <person name="Chaidir N."/>
            <person name="Claudel C."/>
            <person name="Donnadieu C."/>
            <person name="Faraut T."/>
            <person name="Fievet G."/>
            <person name="Helmstetter N."/>
            <person name="King M."/>
            <person name="Knapp S.J."/>
            <person name="Lai Z."/>
            <person name="Le Paslier M.C."/>
            <person name="Lippi Y."/>
            <person name="Lorenzon L."/>
            <person name="Mandel J.R."/>
            <person name="Marage G."/>
            <person name="Marchand G."/>
            <person name="Marquand E."/>
            <person name="Bret-Mestries E."/>
            <person name="Morien E."/>
            <person name="Nambeesan S."/>
            <person name="Nguyen T."/>
            <person name="Pegot-Espagnet P."/>
            <person name="Pouilly N."/>
            <person name="Raftis F."/>
            <person name="Sallet E."/>
            <person name="Schiex T."/>
            <person name="Thomas J."/>
            <person name="Vandecasteele C."/>
            <person name="Vares D."/>
            <person name="Vear F."/>
            <person name="Vautrin S."/>
            <person name="Crespi M."/>
            <person name="Mangin B."/>
            <person name="Burke J.M."/>
            <person name="Salse J."/>
            <person name="Munos S."/>
            <person name="Vincourt P."/>
            <person name="Rieseberg L.H."/>
            <person name="Langlade N.B."/>
        </authorList>
    </citation>
    <scope>NUCLEOTIDE SEQUENCE</scope>
    <source>
        <tissue evidence="1">Leaves</tissue>
    </source>
</reference>
<name>A0A9K3NKB7_HELAN</name>
<reference evidence="1" key="2">
    <citation type="submission" date="2020-06" db="EMBL/GenBank/DDBJ databases">
        <title>Helianthus annuus Genome sequencing and assembly Release 2.</title>
        <authorList>
            <person name="Gouzy J."/>
            <person name="Langlade N."/>
            <person name="Munos S."/>
        </authorList>
    </citation>
    <scope>NUCLEOTIDE SEQUENCE</scope>
    <source>
        <tissue evidence="1">Leaves</tissue>
    </source>
</reference>
<protein>
    <submittedName>
        <fullName evidence="1">Uncharacterized protein</fullName>
    </submittedName>
</protein>
<dbReference type="Proteomes" id="UP000215914">
    <property type="component" value="Unassembled WGS sequence"/>
</dbReference>
<keyword evidence="2" id="KW-1185">Reference proteome</keyword>
<gene>
    <name evidence="1" type="ORF">HanXRQr2_Chr06g0275331</name>
</gene>
<evidence type="ECO:0000313" key="1">
    <source>
        <dbReference type="EMBL" id="KAF5803767.1"/>
    </source>
</evidence>
<proteinExistence type="predicted"/>
<accession>A0A9K3NKB7</accession>
<dbReference type="Gramene" id="mRNA:HanXRQr2_Chr06g0275331">
    <property type="protein sequence ID" value="CDS:HanXRQr2_Chr06g0275331.1"/>
    <property type="gene ID" value="HanXRQr2_Chr06g0275331"/>
</dbReference>
<evidence type="ECO:0000313" key="2">
    <source>
        <dbReference type="Proteomes" id="UP000215914"/>
    </source>
</evidence>
<comment type="caution">
    <text evidence="1">The sequence shown here is derived from an EMBL/GenBank/DDBJ whole genome shotgun (WGS) entry which is preliminary data.</text>
</comment>